<feature type="transmembrane region" description="Helical" evidence="6">
    <location>
        <begin position="263"/>
        <end position="287"/>
    </location>
</feature>
<evidence type="ECO:0000256" key="2">
    <source>
        <dbReference type="ARBA" id="ARBA00022475"/>
    </source>
</evidence>
<accession>A0A7X5VJY1</accession>
<sequence length="366" mass="36891">MSNPAVARRDEILPAHPIEDEPFGSTSSHPMPSAAWARRVWLPVPWVATGLGCASIAVLAAARPAAPGAVADAPLIGLLSAVARVTGYVGLMLFVGTLAVWLLVWPSGRSDRRLIGLAGSGLLLVALSGLVGMSGILAGSATGSVDTSELASFTSVTDLLLQRPAAPLLARFAISAVGVVWLGNHVRSRVSGRGGVGHGTAAALTVLALILTVIAARPDPLSLTATTLTELHVLAAAGWVGGLAVLAVGVVPRRDPSALHATLGSFSWLSMASVLILAVTGTVHAFMHAGGLGPLIASAYGAALLAKLLAVAGMLLAATGSHHYVSRLRSRPCPVQVIALCIGAELALGVAALALTSTLVAAATRT</sequence>
<comment type="subcellular location">
    <subcellularLocation>
        <location evidence="1">Cell membrane</location>
        <topology evidence="1">Multi-pass membrane protein</topology>
    </subcellularLocation>
</comment>
<keyword evidence="9" id="KW-1185">Reference proteome</keyword>
<keyword evidence="4 6" id="KW-1133">Transmembrane helix</keyword>
<evidence type="ECO:0000256" key="3">
    <source>
        <dbReference type="ARBA" id="ARBA00022692"/>
    </source>
</evidence>
<dbReference type="PANTHER" id="PTHR34820:SF4">
    <property type="entry name" value="INNER MEMBRANE PROTEIN YEBZ"/>
    <property type="match status" value="1"/>
</dbReference>
<feature type="transmembrane region" description="Helical" evidence="6">
    <location>
        <begin position="337"/>
        <end position="363"/>
    </location>
</feature>
<dbReference type="GO" id="GO:0006825">
    <property type="term" value="P:copper ion transport"/>
    <property type="evidence" value="ECO:0007669"/>
    <property type="project" value="InterPro"/>
</dbReference>
<feature type="domain" description="Copper resistance protein D" evidence="7">
    <location>
        <begin position="261"/>
        <end position="359"/>
    </location>
</feature>
<evidence type="ECO:0000313" key="9">
    <source>
        <dbReference type="Proteomes" id="UP000555407"/>
    </source>
</evidence>
<dbReference type="Pfam" id="PF05425">
    <property type="entry name" value="CopD"/>
    <property type="match status" value="1"/>
</dbReference>
<gene>
    <name evidence="8" type="ORF">BJY22_007210</name>
</gene>
<name>A0A7X5VJY1_9ACTN</name>
<proteinExistence type="predicted"/>
<evidence type="ECO:0000256" key="6">
    <source>
        <dbReference type="SAM" id="Phobius"/>
    </source>
</evidence>
<feature type="transmembrane region" description="Helical" evidence="6">
    <location>
        <begin position="117"/>
        <end position="145"/>
    </location>
</feature>
<keyword evidence="5 6" id="KW-0472">Membrane</keyword>
<dbReference type="GO" id="GO:0005886">
    <property type="term" value="C:plasma membrane"/>
    <property type="evidence" value="ECO:0007669"/>
    <property type="project" value="UniProtKB-SubCell"/>
</dbReference>
<comment type="caution">
    <text evidence="8">The sequence shown here is derived from an EMBL/GenBank/DDBJ whole genome shotgun (WGS) entry which is preliminary data.</text>
</comment>
<reference evidence="8 9" key="1">
    <citation type="submission" date="2020-03" db="EMBL/GenBank/DDBJ databases">
        <title>Sequencing the genomes of 1000 actinobacteria strains.</title>
        <authorList>
            <person name="Klenk H.-P."/>
        </authorList>
    </citation>
    <scope>NUCLEOTIDE SEQUENCE [LARGE SCALE GENOMIC DNA]</scope>
    <source>
        <strain evidence="8 9">DSM 45490</strain>
    </source>
</reference>
<dbReference type="AlphaFoldDB" id="A0A7X5VJY1"/>
<evidence type="ECO:0000256" key="1">
    <source>
        <dbReference type="ARBA" id="ARBA00004651"/>
    </source>
</evidence>
<organism evidence="8 9">
    <name type="scientific">Kribbella shirazensis</name>
    <dbReference type="NCBI Taxonomy" id="1105143"/>
    <lineage>
        <taxon>Bacteria</taxon>
        <taxon>Bacillati</taxon>
        <taxon>Actinomycetota</taxon>
        <taxon>Actinomycetes</taxon>
        <taxon>Propionibacteriales</taxon>
        <taxon>Kribbellaceae</taxon>
        <taxon>Kribbella</taxon>
    </lineage>
</organism>
<feature type="transmembrane region" description="Helical" evidence="6">
    <location>
        <begin position="82"/>
        <end position="105"/>
    </location>
</feature>
<evidence type="ECO:0000256" key="5">
    <source>
        <dbReference type="ARBA" id="ARBA00023136"/>
    </source>
</evidence>
<dbReference type="InterPro" id="IPR032694">
    <property type="entry name" value="CopC/D"/>
</dbReference>
<feature type="transmembrane region" description="Helical" evidence="6">
    <location>
        <begin position="165"/>
        <end position="183"/>
    </location>
</feature>
<evidence type="ECO:0000256" key="4">
    <source>
        <dbReference type="ARBA" id="ARBA00022989"/>
    </source>
</evidence>
<evidence type="ECO:0000259" key="7">
    <source>
        <dbReference type="Pfam" id="PF05425"/>
    </source>
</evidence>
<feature type="transmembrane region" description="Helical" evidence="6">
    <location>
        <begin position="299"/>
        <end position="325"/>
    </location>
</feature>
<dbReference type="Proteomes" id="UP000555407">
    <property type="component" value="Unassembled WGS sequence"/>
</dbReference>
<feature type="transmembrane region" description="Helical" evidence="6">
    <location>
        <begin position="40"/>
        <end position="62"/>
    </location>
</feature>
<feature type="transmembrane region" description="Helical" evidence="6">
    <location>
        <begin position="195"/>
        <end position="216"/>
    </location>
</feature>
<protein>
    <submittedName>
        <fullName evidence="8">Putative copper export protein</fullName>
    </submittedName>
</protein>
<dbReference type="EMBL" id="JAASRO010000001">
    <property type="protein sequence ID" value="NIK61493.1"/>
    <property type="molecule type" value="Genomic_DNA"/>
</dbReference>
<evidence type="ECO:0000313" key="8">
    <source>
        <dbReference type="EMBL" id="NIK61493.1"/>
    </source>
</evidence>
<dbReference type="InterPro" id="IPR008457">
    <property type="entry name" value="Cu-R_CopD_dom"/>
</dbReference>
<feature type="transmembrane region" description="Helical" evidence="6">
    <location>
        <begin position="231"/>
        <end position="251"/>
    </location>
</feature>
<keyword evidence="3 6" id="KW-0812">Transmembrane</keyword>
<keyword evidence="2" id="KW-1003">Cell membrane</keyword>
<dbReference type="RefSeq" id="WP_167216026.1">
    <property type="nucleotide sequence ID" value="NZ_JAASRO010000001.1"/>
</dbReference>
<dbReference type="PANTHER" id="PTHR34820">
    <property type="entry name" value="INNER MEMBRANE PROTEIN YEBZ"/>
    <property type="match status" value="1"/>
</dbReference>